<dbReference type="InterPro" id="IPR002500">
    <property type="entry name" value="PAPS_reduct_dom"/>
</dbReference>
<organism evidence="2 3">
    <name type="scientific">Clostridium tepidiprofundi DSM 19306</name>
    <dbReference type="NCBI Taxonomy" id="1121338"/>
    <lineage>
        <taxon>Bacteria</taxon>
        <taxon>Bacillati</taxon>
        <taxon>Bacillota</taxon>
        <taxon>Clostridia</taxon>
        <taxon>Eubacteriales</taxon>
        <taxon>Clostridiaceae</taxon>
        <taxon>Clostridium</taxon>
    </lineage>
</organism>
<dbReference type="InterPro" id="IPR014729">
    <property type="entry name" value="Rossmann-like_a/b/a_fold"/>
</dbReference>
<dbReference type="Proteomes" id="UP000075531">
    <property type="component" value="Unassembled WGS sequence"/>
</dbReference>
<accession>A0A151B7H3</accession>
<dbReference type="RefSeq" id="WP_066821320.1">
    <property type="nucleotide sequence ID" value="NZ_LTBA01000001.1"/>
</dbReference>
<dbReference type="SUPFAM" id="SSF52402">
    <property type="entry name" value="Adenine nucleotide alpha hydrolases-like"/>
    <property type="match status" value="1"/>
</dbReference>
<dbReference type="GO" id="GO:0003824">
    <property type="term" value="F:catalytic activity"/>
    <property type="evidence" value="ECO:0007669"/>
    <property type="project" value="InterPro"/>
</dbReference>
<dbReference type="STRING" id="1121338.CLTEP_02490"/>
<dbReference type="Gene3D" id="3.40.50.620">
    <property type="entry name" value="HUPs"/>
    <property type="match status" value="1"/>
</dbReference>
<dbReference type="PANTHER" id="PTHR43196">
    <property type="entry name" value="SULFATE ADENYLYLTRANSFERASE SUBUNIT 2"/>
    <property type="match status" value="1"/>
</dbReference>
<reference evidence="2 3" key="1">
    <citation type="submission" date="2016-02" db="EMBL/GenBank/DDBJ databases">
        <title>Genome sequence of Clostridium tepidiprofundi DSM 19306.</title>
        <authorList>
            <person name="Poehlein A."/>
            <person name="Daniel R."/>
        </authorList>
    </citation>
    <scope>NUCLEOTIDE SEQUENCE [LARGE SCALE GENOMIC DNA]</scope>
    <source>
        <strain evidence="2 3">DSM 19306</strain>
    </source>
</reference>
<keyword evidence="3" id="KW-1185">Reference proteome</keyword>
<gene>
    <name evidence="2" type="ORF">CLTEP_02490</name>
</gene>
<dbReference type="PANTHER" id="PTHR43196:SF2">
    <property type="entry name" value="PHOSPHOADENOSINE PHOSPHOSULFATE REDUCTASE"/>
    <property type="match status" value="1"/>
</dbReference>
<sequence length="241" mass="29097">MKEKHIVSFSGGKDSTAILLMMAEKGMQIDEIIFCDTGMEFSAMYDHITAVKKYINRSITVLKAENSFEYMMLEHKKRNGKVGYGWPDMRNRWCTSYLKKDVARRYLRTYEKQGFKVIEYHGIAADEKHRANKNQEKNIKYPLIDWKITEQQALEYCYSKGFNWDGLYEQFRRVSCWCCPMKGLKELKSLYKYHRVLWEQLKEMDKKSWNKFRLDYTLEQLEQRFKEEIFIEEHQVSIFDL</sequence>
<evidence type="ECO:0000259" key="1">
    <source>
        <dbReference type="Pfam" id="PF01507"/>
    </source>
</evidence>
<dbReference type="EMBL" id="LTBA01000001">
    <property type="protein sequence ID" value="KYH35856.1"/>
    <property type="molecule type" value="Genomic_DNA"/>
</dbReference>
<name>A0A151B7H3_9CLOT</name>
<evidence type="ECO:0000313" key="3">
    <source>
        <dbReference type="Proteomes" id="UP000075531"/>
    </source>
</evidence>
<evidence type="ECO:0000313" key="2">
    <source>
        <dbReference type="EMBL" id="KYH35856.1"/>
    </source>
</evidence>
<proteinExistence type="predicted"/>
<dbReference type="PATRIC" id="fig|1121338.3.peg.253"/>
<dbReference type="InterPro" id="IPR050128">
    <property type="entry name" value="Sulfate_adenylyltrnsfr_sub2"/>
</dbReference>
<dbReference type="OrthoDB" id="9774475at2"/>
<comment type="caution">
    <text evidence="2">The sequence shown here is derived from an EMBL/GenBank/DDBJ whole genome shotgun (WGS) entry which is preliminary data.</text>
</comment>
<dbReference type="Pfam" id="PF01507">
    <property type="entry name" value="PAPS_reduct"/>
    <property type="match status" value="1"/>
</dbReference>
<dbReference type="AlphaFoldDB" id="A0A151B7H3"/>
<protein>
    <recommendedName>
        <fullName evidence="1">Phosphoadenosine phosphosulphate reductase domain-containing protein</fullName>
    </recommendedName>
</protein>
<feature type="domain" description="Phosphoadenosine phosphosulphate reductase" evidence="1">
    <location>
        <begin position="5"/>
        <end position="181"/>
    </location>
</feature>